<dbReference type="PANTHER" id="PTHR36562:SF5">
    <property type="entry name" value="SERINE_ARGININE REPETITIVE MATRIX 2"/>
    <property type="match status" value="1"/>
</dbReference>
<keyword evidence="4" id="KW-0747">Spliceosome</keyword>
<name>A0A177TZ04_9BASI</name>
<evidence type="ECO:0000256" key="6">
    <source>
        <dbReference type="ARBA" id="ARBA00023242"/>
    </source>
</evidence>
<feature type="region of interest" description="Disordered" evidence="7">
    <location>
        <begin position="83"/>
        <end position="113"/>
    </location>
</feature>
<dbReference type="AlphaFoldDB" id="A0A177TZ04"/>
<dbReference type="SMART" id="SM01115">
    <property type="entry name" value="cwf21"/>
    <property type="match status" value="1"/>
</dbReference>
<evidence type="ECO:0000259" key="8">
    <source>
        <dbReference type="SMART" id="SM01115"/>
    </source>
</evidence>
<evidence type="ECO:0000313" key="12">
    <source>
        <dbReference type="Proteomes" id="UP000836402"/>
    </source>
</evidence>
<evidence type="ECO:0000256" key="3">
    <source>
        <dbReference type="ARBA" id="ARBA00022664"/>
    </source>
</evidence>
<protein>
    <recommendedName>
        <fullName evidence="8">CWF21 domain-containing protein</fullName>
    </recommendedName>
</protein>
<evidence type="ECO:0000313" key="10">
    <source>
        <dbReference type="EMBL" id="KAE8256671.1"/>
    </source>
</evidence>
<dbReference type="GO" id="GO:0006397">
    <property type="term" value="P:mRNA processing"/>
    <property type="evidence" value="ECO:0007669"/>
    <property type="project" value="UniProtKB-KW"/>
</dbReference>
<dbReference type="Gene3D" id="6.10.140.420">
    <property type="match status" value="1"/>
</dbReference>
<reference evidence="10" key="2">
    <citation type="journal article" date="2019" name="IMA Fungus">
        <title>Genome sequencing and comparison of five Tilletia species to identify candidate genes for the detection of regulated species infecting wheat.</title>
        <authorList>
            <person name="Nguyen H.D.T."/>
            <person name="Sultana T."/>
            <person name="Kesanakurti P."/>
            <person name="Hambleton S."/>
        </authorList>
    </citation>
    <scope>NUCLEOTIDE SEQUENCE</scope>
    <source>
        <strain evidence="10">DAOMC 238032</strain>
    </source>
</reference>
<dbReference type="Proteomes" id="UP000077671">
    <property type="component" value="Unassembled WGS sequence"/>
</dbReference>
<comment type="caution">
    <text evidence="10">The sequence shown here is derived from an EMBL/GenBank/DDBJ whole genome shotgun (WGS) entry which is preliminary data.</text>
</comment>
<feature type="compositionally biased region" description="Basic and acidic residues" evidence="7">
    <location>
        <begin position="213"/>
        <end position="291"/>
    </location>
</feature>
<keyword evidence="3" id="KW-0507">mRNA processing</keyword>
<proteinExistence type="inferred from homology"/>
<comment type="similarity">
    <text evidence="2">Belongs to the CWC21 family.</text>
</comment>
<keyword evidence="12" id="KW-1185">Reference proteome</keyword>
<dbReference type="InterPro" id="IPR051372">
    <property type="entry name" value="CWC21"/>
</dbReference>
<keyword evidence="6" id="KW-0539">Nucleus</keyword>
<reference evidence="9" key="3">
    <citation type="submission" date="2020-10" db="EMBL/GenBank/DDBJ databases">
        <authorList>
            <person name="Sedaghatjoo S."/>
        </authorList>
    </citation>
    <scope>NUCLEOTIDE SEQUENCE</scope>
    <source>
        <strain evidence="9">AZH3</strain>
    </source>
</reference>
<evidence type="ECO:0000256" key="4">
    <source>
        <dbReference type="ARBA" id="ARBA00022728"/>
    </source>
</evidence>
<feature type="domain" description="CWF21" evidence="8">
    <location>
        <begin position="114"/>
        <end position="159"/>
    </location>
</feature>
<dbReference type="GO" id="GO:0008380">
    <property type="term" value="P:RNA splicing"/>
    <property type="evidence" value="ECO:0007669"/>
    <property type="project" value="UniProtKB-KW"/>
</dbReference>
<evidence type="ECO:0000256" key="7">
    <source>
        <dbReference type="SAM" id="MobiDB-lite"/>
    </source>
</evidence>
<dbReference type="PANTHER" id="PTHR36562">
    <property type="entry name" value="SERINE/ARGININE REPETITIVE MATRIX 2"/>
    <property type="match status" value="1"/>
</dbReference>
<feature type="compositionally biased region" description="Polar residues" evidence="7">
    <location>
        <begin position="292"/>
        <end position="303"/>
    </location>
</feature>
<dbReference type="EMBL" id="LWDD02000787">
    <property type="protein sequence ID" value="KAE8256671.1"/>
    <property type="molecule type" value="Genomic_DNA"/>
</dbReference>
<organism evidence="10 11">
    <name type="scientific">Tilletia caries</name>
    <name type="common">wheat bunt fungus</name>
    <dbReference type="NCBI Taxonomy" id="13290"/>
    <lineage>
        <taxon>Eukaryota</taxon>
        <taxon>Fungi</taxon>
        <taxon>Dikarya</taxon>
        <taxon>Basidiomycota</taxon>
        <taxon>Ustilaginomycotina</taxon>
        <taxon>Exobasidiomycetes</taxon>
        <taxon>Tilletiales</taxon>
        <taxon>Tilletiaceae</taxon>
        <taxon>Tilletia</taxon>
    </lineage>
</organism>
<dbReference type="Proteomes" id="UP000836402">
    <property type="component" value="Unassembled WGS sequence"/>
</dbReference>
<sequence length="369" mass="42076">MDETGRKRNEVELLALVTAYKVTVILDEIALLIISWKIFPTTSIIHIAPNYESSATMYNGVGLQTTRGSGTSGYVVRNLSALRHRDERGKSGGEDCREDRGDPDRRKPADKGILDHDRKRKVEIRCMELQDELEEQGLPDDEVEAKVSQLRETLIDSLGNPGSSFGQASHADMKKLRPSDVHALKEAKAVEEEKWKSALGVRADYQEGSSFDPEYRKRLRAEAKQEKQAEWKRRDEERARRNADYERRKRAQEEDRRQFDDELRARRRQGQDRRSQSPPPSRREQGGRQVERSSSPGPSTSQRRSGKEKAERSPSPASPPSRRRRGSFDSSDGSRSPPPRRRRQASSELRSRSPSPRPQQREMSPAPAP</sequence>
<evidence type="ECO:0000256" key="2">
    <source>
        <dbReference type="ARBA" id="ARBA00005954"/>
    </source>
</evidence>
<gene>
    <name evidence="10" type="ORF">A4X03_0g5172</name>
    <name evidence="9" type="ORF">JKIAZH3_G4408</name>
</gene>
<feature type="region of interest" description="Disordered" evidence="7">
    <location>
        <begin position="197"/>
        <end position="369"/>
    </location>
</feature>
<dbReference type="InterPro" id="IPR013170">
    <property type="entry name" value="mRNA_splic_Cwf21_dom"/>
</dbReference>
<keyword evidence="5" id="KW-0508">mRNA splicing</keyword>
<comment type="subcellular location">
    <subcellularLocation>
        <location evidence="1">Nucleus</location>
    </subcellularLocation>
</comment>
<evidence type="ECO:0000313" key="11">
    <source>
        <dbReference type="Proteomes" id="UP000077671"/>
    </source>
</evidence>
<evidence type="ECO:0000313" key="9">
    <source>
        <dbReference type="EMBL" id="CAD6956095.1"/>
    </source>
</evidence>
<accession>A0A177TZ04</accession>
<evidence type="ECO:0000256" key="5">
    <source>
        <dbReference type="ARBA" id="ARBA00023187"/>
    </source>
</evidence>
<dbReference type="EMBL" id="CAJHJG010006299">
    <property type="protein sequence ID" value="CAD6956095.1"/>
    <property type="molecule type" value="Genomic_DNA"/>
</dbReference>
<dbReference type="CDD" id="cd21373">
    <property type="entry name" value="cwf21_SRRM2-like"/>
    <property type="match status" value="1"/>
</dbReference>
<reference evidence="10" key="1">
    <citation type="submission" date="2016-04" db="EMBL/GenBank/DDBJ databases">
        <authorList>
            <person name="Nguyen H.D."/>
            <person name="Kesanakurti P."/>
            <person name="Cullis J."/>
            <person name="Levesque C.A."/>
            <person name="Hambleton S."/>
        </authorList>
    </citation>
    <scope>NUCLEOTIDE SEQUENCE</scope>
    <source>
        <strain evidence="10">DAOMC 238032</strain>
    </source>
</reference>
<dbReference type="Pfam" id="PF08312">
    <property type="entry name" value="cwf21"/>
    <property type="match status" value="1"/>
</dbReference>
<dbReference type="GO" id="GO:0005681">
    <property type="term" value="C:spliceosomal complex"/>
    <property type="evidence" value="ECO:0007669"/>
    <property type="project" value="UniProtKB-KW"/>
</dbReference>
<evidence type="ECO:0000256" key="1">
    <source>
        <dbReference type="ARBA" id="ARBA00004123"/>
    </source>
</evidence>